<reference evidence="1 2" key="1">
    <citation type="submission" date="2016-08" db="EMBL/GenBank/DDBJ databases">
        <authorList>
            <person name="Seilhamer J.J."/>
        </authorList>
    </citation>
    <scope>NUCLEOTIDE SEQUENCE [LARGE SCALE GENOMIC DNA]</scope>
    <source>
        <strain evidence="1">L21-II-0</strain>
    </source>
</reference>
<evidence type="ECO:0000313" key="1">
    <source>
        <dbReference type="EMBL" id="SCL74706.1"/>
    </source>
</evidence>
<gene>
    <name evidence="1" type="ORF">L21_0589</name>
</gene>
<sequence>MGKRIGMRALSILLAVMLVSVVVPAVSAWTENDPICIEDQAKVQGLFEPVDEDIRVIAAENLVVSDRASSVRCSELLSEIMEKYDQNLEDIISILEKATDVQPDEKDRTVLKEVIVGEHFRRVCDEILMEQRDLREEDAVIVQPQILGVADCQEDMDKMLAGTDRWDTFILAQCSPDVYGGTGLDGANLPYSVNGGNNLYEVGVWPGSPTTYQLRYYDEDHPSPVTDIEYDAFRLLYYGTLEDRALFDVTGSQIYFNYCWNDGYTYAWLYGIHGYQYRPMTSVIYTSNIWNHDIDIYNSNPNIGQLVMSVPYIQQ</sequence>
<proteinExistence type="predicted"/>
<name>A0A1M4MIL7_9EURY</name>
<organism evidence="1 2">
    <name type="scientific">Methanoculleus chikugoensis</name>
    <dbReference type="NCBI Taxonomy" id="118126"/>
    <lineage>
        <taxon>Archaea</taxon>
        <taxon>Methanobacteriati</taxon>
        <taxon>Methanobacteriota</taxon>
        <taxon>Stenosarchaea group</taxon>
        <taxon>Methanomicrobia</taxon>
        <taxon>Methanomicrobiales</taxon>
        <taxon>Methanomicrobiaceae</taxon>
        <taxon>Methanoculleus</taxon>
    </lineage>
</organism>
<accession>A0A1M4MIL7</accession>
<dbReference type="Proteomes" id="UP000184671">
    <property type="component" value="Unassembled WGS sequence"/>
</dbReference>
<protein>
    <submittedName>
        <fullName evidence="1">Uncharacterized protein</fullName>
    </submittedName>
</protein>
<evidence type="ECO:0000313" key="2">
    <source>
        <dbReference type="Proteomes" id="UP000184671"/>
    </source>
</evidence>
<dbReference type="RefSeq" id="WP_143727197.1">
    <property type="nucleotide sequence ID" value="NZ_FMID01000017.1"/>
</dbReference>
<dbReference type="OrthoDB" id="110687at2157"/>
<dbReference type="STRING" id="118126.L21_0589"/>
<dbReference type="AlphaFoldDB" id="A0A1M4MIL7"/>
<dbReference type="EMBL" id="FMID01000017">
    <property type="protein sequence ID" value="SCL74706.1"/>
    <property type="molecule type" value="Genomic_DNA"/>
</dbReference>